<name>A0AAV9XBM5_9PEZI</name>
<organism evidence="1 2">
    <name type="scientific">Orbilia ellipsospora</name>
    <dbReference type="NCBI Taxonomy" id="2528407"/>
    <lineage>
        <taxon>Eukaryota</taxon>
        <taxon>Fungi</taxon>
        <taxon>Dikarya</taxon>
        <taxon>Ascomycota</taxon>
        <taxon>Pezizomycotina</taxon>
        <taxon>Orbiliomycetes</taxon>
        <taxon>Orbiliales</taxon>
        <taxon>Orbiliaceae</taxon>
        <taxon>Orbilia</taxon>
    </lineage>
</organism>
<evidence type="ECO:0000313" key="2">
    <source>
        <dbReference type="Proteomes" id="UP001365542"/>
    </source>
</evidence>
<protein>
    <submittedName>
        <fullName evidence="1">Uncharacterized protein</fullName>
    </submittedName>
</protein>
<comment type="caution">
    <text evidence="1">The sequence shown here is derived from an EMBL/GenBank/DDBJ whole genome shotgun (WGS) entry which is preliminary data.</text>
</comment>
<evidence type="ECO:0000313" key="1">
    <source>
        <dbReference type="EMBL" id="KAK6539179.1"/>
    </source>
</evidence>
<dbReference type="Proteomes" id="UP001365542">
    <property type="component" value="Unassembled WGS sequence"/>
</dbReference>
<proteinExistence type="predicted"/>
<dbReference type="EMBL" id="JAVHJO010000006">
    <property type="protein sequence ID" value="KAK6539179.1"/>
    <property type="molecule type" value="Genomic_DNA"/>
</dbReference>
<accession>A0AAV9XBM5</accession>
<reference evidence="1 2" key="1">
    <citation type="submission" date="2019-10" db="EMBL/GenBank/DDBJ databases">
        <authorList>
            <person name="Palmer J.M."/>
        </authorList>
    </citation>
    <scope>NUCLEOTIDE SEQUENCE [LARGE SCALE GENOMIC DNA]</scope>
    <source>
        <strain evidence="1 2">TWF694</strain>
    </source>
</reference>
<sequence>MSSNANAYLNRDGTLFATPTAGADATAWSYTYDSAGVPVTMEAGKATASASVGSYTGVNAGVEAFKYGHKDGEFKLGLALDTGAGVQNKSVQVKVLGCGLSLGNETGISFFGSEIKAKNVFGWFGF</sequence>
<gene>
    <name evidence="1" type="ORF">TWF694_009423</name>
</gene>
<dbReference type="AlphaFoldDB" id="A0AAV9XBM5"/>
<keyword evidence="2" id="KW-1185">Reference proteome</keyword>